<dbReference type="Proteomes" id="UP000596074">
    <property type="component" value="Chromosome"/>
</dbReference>
<dbReference type="InterPro" id="IPR033425">
    <property type="entry name" value="MASE3"/>
</dbReference>
<dbReference type="InterPro" id="IPR000700">
    <property type="entry name" value="PAS-assoc_C"/>
</dbReference>
<dbReference type="SMART" id="SM00052">
    <property type="entry name" value="EAL"/>
    <property type="match status" value="1"/>
</dbReference>
<dbReference type="KEGG" id="vcw:GJQ55_13095"/>
<dbReference type="PANTHER" id="PTHR44757:SF2">
    <property type="entry name" value="BIOFILM ARCHITECTURE MAINTENANCE PROTEIN MBAA"/>
    <property type="match status" value="1"/>
</dbReference>
<evidence type="ECO:0000256" key="1">
    <source>
        <dbReference type="ARBA" id="ARBA00012282"/>
    </source>
</evidence>
<dbReference type="Pfam" id="PF08448">
    <property type="entry name" value="PAS_4"/>
    <property type="match status" value="1"/>
</dbReference>
<dbReference type="InterPro" id="IPR052155">
    <property type="entry name" value="Biofilm_reg_signaling"/>
</dbReference>
<keyword evidence="3" id="KW-0812">Transmembrane</keyword>
<name>A0A9X7UYM3_9GAMM</name>
<dbReference type="Gene3D" id="3.30.450.20">
    <property type="entry name" value="PAS domain"/>
    <property type="match status" value="2"/>
</dbReference>
<dbReference type="InterPro" id="IPR001633">
    <property type="entry name" value="EAL_dom"/>
</dbReference>
<dbReference type="CDD" id="cd01948">
    <property type="entry name" value="EAL"/>
    <property type="match status" value="1"/>
</dbReference>
<evidence type="ECO:0000259" key="5">
    <source>
        <dbReference type="PROSITE" id="PS50113"/>
    </source>
</evidence>
<dbReference type="PROSITE" id="PS50887">
    <property type="entry name" value="GGDEF"/>
    <property type="match status" value="1"/>
</dbReference>
<dbReference type="PROSITE" id="PS50113">
    <property type="entry name" value="PAC"/>
    <property type="match status" value="1"/>
</dbReference>
<evidence type="ECO:0000313" key="9">
    <source>
        <dbReference type="Proteomes" id="UP000596074"/>
    </source>
</evidence>
<dbReference type="NCBIfam" id="TIGR00229">
    <property type="entry name" value="sensory_box"/>
    <property type="match status" value="2"/>
</dbReference>
<dbReference type="EC" id="3.1.4.52" evidence="1"/>
<dbReference type="PANTHER" id="PTHR44757">
    <property type="entry name" value="DIGUANYLATE CYCLASE DGCP"/>
    <property type="match status" value="1"/>
</dbReference>
<dbReference type="NCBIfam" id="TIGR00254">
    <property type="entry name" value="GGDEF"/>
    <property type="match status" value="1"/>
</dbReference>
<keyword evidence="9" id="KW-1185">Reference proteome</keyword>
<dbReference type="InterPro" id="IPR013656">
    <property type="entry name" value="PAS_4"/>
</dbReference>
<feature type="transmembrane region" description="Helical" evidence="3">
    <location>
        <begin position="185"/>
        <end position="203"/>
    </location>
</feature>
<dbReference type="InterPro" id="IPR043128">
    <property type="entry name" value="Rev_trsase/Diguanyl_cyclase"/>
</dbReference>
<dbReference type="Pfam" id="PF17159">
    <property type="entry name" value="MASE3"/>
    <property type="match status" value="1"/>
</dbReference>
<feature type="transmembrane region" description="Helical" evidence="3">
    <location>
        <begin position="117"/>
        <end position="137"/>
    </location>
</feature>
<sequence length="953" mass="106723">MPIHPSHHSEWRTARFALIALSVVIILLVWLPWFSAFGAGIANYVPLHIVLELAAISVALMIVSINHSRMDNIAAPHTSSLAPVFLGVAILDTLHLLSFQGMPDFITPADPEKAINFWLAARYLAASGLLLSALAVYQRGIKLPRGWLYILVLTFTLVSSLWFLLWPATVPRTFMPGSGLTALKIALEYGLIAVYLAAALLFVNALRQPRRFHAAGMFAAALLMAMSEFMFTLYADVTDLYNLLGHILKIVSYAFLYRALFMEVVQLPYRRLQESEQRLRQQQEELDYFFDANLDLFCIGSHDGRFMRVNGSWQKVMGYHAEQLEGHFLTDFIPPAEQQQVQRFVSRVASGQATETICAGMRRADGDIRQLEWRAASRHGVVYASARDITAQLHSEARIRLLSSVVDQSPYPVIITDLAGHIEYVNDAFTRVSGYSVEDVQGKDPGIIKSGKTPASTYKGMWQSLHQGRAWQGELVNRNKAGQEYVEKALIYPLRDEQGQVINYIAHKEDITARREAERRIEQLSHYDQLTGLPNPHLLKQRFGEYQAAEQRPAPLALIWLDLDHFKTINDTLGHRMGDLVLREIGMRLRTILTGKDILGRHSGDGFLFVLPAADDSKAGQVAADLLQLIQQPLLLLQDNQELTLTASVGIALYPTDGQDFETLLTSAETAMYRAKQEGRNSYRFYAPEMQANSLRKLELGSALAGAQQREELWLAFQPQLDLRRQRMIAAEVLLRWNSPKWGQVSPAEFIPLAETNGLIVGIGEWVLQQAARQLQQWRNDGLPVFRLAINLSALQFIQPDFAAHAAALVQAEGLTPADFELELTEAVALNNPDDAQRIMAELKAAGFYLSIDDFGTGYSSMSYLKRFQVDELKIDQSFVRELGHNDTDKGIVTAIIQLAHSLNMQVVAEGVEEAEQLAFLQQQGCDLIQGYYYSKPLAAGQLADFCRLRGGN</sequence>
<dbReference type="SMART" id="SM00086">
    <property type="entry name" value="PAC"/>
    <property type="match status" value="2"/>
</dbReference>
<evidence type="ECO:0000256" key="3">
    <source>
        <dbReference type="SAM" id="Phobius"/>
    </source>
</evidence>
<accession>A0A9X7UYM3</accession>
<keyword evidence="3" id="KW-1133">Transmembrane helix</keyword>
<dbReference type="SMART" id="SM00091">
    <property type="entry name" value="PAS"/>
    <property type="match status" value="2"/>
</dbReference>
<dbReference type="Gene3D" id="3.30.70.270">
    <property type="match status" value="1"/>
</dbReference>
<gene>
    <name evidence="8" type="ORF">GJQ55_13095</name>
</gene>
<feature type="domain" description="PAS" evidence="4">
    <location>
        <begin position="398"/>
        <end position="443"/>
    </location>
</feature>
<dbReference type="PROSITE" id="PS50883">
    <property type="entry name" value="EAL"/>
    <property type="match status" value="1"/>
</dbReference>
<feature type="domain" description="PAC" evidence="5">
    <location>
        <begin position="469"/>
        <end position="523"/>
    </location>
</feature>
<dbReference type="InterPro" id="IPR035919">
    <property type="entry name" value="EAL_sf"/>
</dbReference>
<keyword evidence="2" id="KW-0973">c-di-GMP</keyword>
<dbReference type="SUPFAM" id="SSF55785">
    <property type="entry name" value="PYP-like sensor domain (PAS domain)"/>
    <property type="match status" value="2"/>
</dbReference>
<feature type="domain" description="GGDEF" evidence="7">
    <location>
        <begin position="554"/>
        <end position="688"/>
    </location>
</feature>
<dbReference type="SUPFAM" id="SSF55073">
    <property type="entry name" value="Nucleotide cyclase"/>
    <property type="match status" value="1"/>
</dbReference>
<evidence type="ECO:0000259" key="6">
    <source>
        <dbReference type="PROSITE" id="PS50883"/>
    </source>
</evidence>
<dbReference type="Pfam" id="PF00990">
    <property type="entry name" value="GGDEF"/>
    <property type="match status" value="1"/>
</dbReference>
<evidence type="ECO:0000259" key="7">
    <source>
        <dbReference type="PROSITE" id="PS50887"/>
    </source>
</evidence>
<dbReference type="InterPro" id="IPR001610">
    <property type="entry name" value="PAC"/>
</dbReference>
<dbReference type="PROSITE" id="PS50112">
    <property type="entry name" value="PAS"/>
    <property type="match status" value="2"/>
</dbReference>
<reference evidence="8 9" key="1">
    <citation type="submission" date="2019-11" db="EMBL/GenBank/DDBJ databases">
        <title>Venatorbacter sp. nov. a predator of Campylobacter and other Gram-negative bacteria.</title>
        <authorList>
            <person name="Saeedi A."/>
            <person name="Cummings N.J."/>
            <person name="Connerton I.F."/>
            <person name="Connerton P.L."/>
        </authorList>
    </citation>
    <scope>NUCLEOTIDE SEQUENCE [LARGE SCALE GENOMIC DNA]</scope>
    <source>
        <strain evidence="8">XL5</strain>
    </source>
</reference>
<dbReference type="Gene3D" id="3.20.20.450">
    <property type="entry name" value="EAL domain"/>
    <property type="match status" value="1"/>
</dbReference>
<evidence type="ECO:0000259" key="4">
    <source>
        <dbReference type="PROSITE" id="PS50112"/>
    </source>
</evidence>
<evidence type="ECO:0000313" key="8">
    <source>
        <dbReference type="EMBL" id="QQD25355.1"/>
    </source>
</evidence>
<dbReference type="SMART" id="SM00267">
    <property type="entry name" value="GGDEF"/>
    <property type="match status" value="1"/>
</dbReference>
<organism evidence="8 9">
    <name type="scientific">Venatoribacter cucullus</name>
    <dbReference type="NCBI Taxonomy" id="2661630"/>
    <lineage>
        <taxon>Bacteria</taxon>
        <taxon>Pseudomonadati</taxon>
        <taxon>Pseudomonadota</taxon>
        <taxon>Gammaproteobacteria</taxon>
        <taxon>Oceanospirillales</taxon>
        <taxon>Oceanospirillaceae</taxon>
        <taxon>Venatoribacter</taxon>
    </lineage>
</organism>
<feature type="transmembrane region" description="Helical" evidence="3">
    <location>
        <begin position="146"/>
        <end position="165"/>
    </location>
</feature>
<dbReference type="InterPro" id="IPR000160">
    <property type="entry name" value="GGDEF_dom"/>
</dbReference>
<feature type="domain" description="EAL" evidence="6">
    <location>
        <begin position="697"/>
        <end position="951"/>
    </location>
</feature>
<dbReference type="GO" id="GO:0071111">
    <property type="term" value="F:cyclic-guanylate-specific phosphodiesterase activity"/>
    <property type="evidence" value="ECO:0007669"/>
    <property type="project" value="UniProtKB-EC"/>
</dbReference>
<dbReference type="SUPFAM" id="SSF141868">
    <property type="entry name" value="EAL domain-like"/>
    <property type="match status" value="1"/>
</dbReference>
<proteinExistence type="predicted"/>
<feature type="transmembrane region" description="Helical" evidence="3">
    <location>
        <begin position="12"/>
        <end position="33"/>
    </location>
</feature>
<feature type="transmembrane region" description="Helical" evidence="3">
    <location>
        <begin position="215"/>
        <end position="234"/>
    </location>
</feature>
<feature type="transmembrane region" description="Helical" evidence="3">
    <location>
        <begin position="78"/>
        <end position="97"/>
    </location>
</feature>
<dbReference type="InterPro" id="IPR000014">
    <property type="entry name" value="PAS"/>
</dbReference>
<dbReference type="EMBL" id="CP046056">
    <property type="protein sequence ID" value="QQD25355.1"/>
    <property type="molecule type" value="Genomic_DNA"/>
</dbReference>
<dbReference type="Pfam" id="PF00563">
    <property type="entry name" value="EAL"/>
    <property type="match status" value="1"/>
</dbReference>
<protein>
    <recommendedName>
        <fullName evidence="1">cyclic-guanylate-specific phosphodiesterase</fullName>
        <ecNumber evidence="1">3.1.4.52</ecNumber>
    </recommendedName>
</protein>
<dbReference type="AlphaFoldDB" id="A0A9X7UYM3"/>
<dbReference type="InterPro" id="IPR035965">
    <property type="entry name" value="PAS-like_dom_sf"/>
</dbReference>
<feature type="domain" description="PAS" evidence="4">
    <location>
        <begin position="282"/>
        <end position="352"/>
    </location>
</feature>
<evidence type="ECO:0000256" key="2">
    <source>
        <dbReference type="ARBA" id="ARBA00022636"/>
    </source>
</evidence>
<dbReference type="RefSeq" id="WP_228345429.1">
    <property type="nucleotide sequence ID" value="NZ_CP046056.1"/>
</dbReference>
<dbReference type="CDD" id="cd01949">
    <property type="entry name" value="GGDEF"/>
    <property type="match status" value="1"/>
</dbReference>
<feature type="transmembrane region" description="Helical" evidence="3">
    <location>
        <begin position="45"/>
        <end position="66"/>
    </location>
</feature>
<dbReference type="InterPro" id="IPR029787">
    <property type="entry name" value="Nucleotide_cyclase"/>
</dbReference>
<dbReference type="FunFam" id="3.20.20.450:FF:000001">
    <property type="entry name" value="Cyclic di-GMP phosphodiesterase yahA"/>
    <property type="match status" value="1"/>
</dbReference>
<dbReference type="Pfam" id="PF13426">
    <property type="entry name" value="PAS_9"/>
    <property type="match status" value="1"/>
</dbReference>
<dbReference type="CDD" id="cd00130">
    <property type="entry name" value="PAS"/>
    <property type="match status" value="2"/>
</dbReference>
<keyword evidence="3" id="KW-0472">Membrane</keyword>